<evidence type="ECO:0000313" key="3">
    <source>
        <dbReference type="EMBL" id="KAL0277522.1"/>
    </source>
</evidence>
<dbReference type="Pfam" id="PF07898">
    <property type="entry name" value="DUF1676"/>
    <property type="match status" value="1"/>
</dbReference>
<dbReference type="PANTHER" id="PTHR21879">
    <property type="entry name" value="FI03362P-RELATED-RELATED"/>
    <property type="match status" value="1"/>
</dbReference>
<name>A0AAW2I764_9NEOP</name>
<accession>A0AAW2I764</accession>
<feature type="transmembrane region" description="Helical" evidence="2">
    <location>
        <begin position="135"/>
        <end position="155"/>
    </location>
</feature>
<keyword evidence="2" id="KW-1133">Transmembrane helix</keyword>
<organism evidence="3">
    <name type="scientific">Menopon gallinae</name>
    <name type="common">poultry shaft louse</name>
    <dbReference type="NCBI Taxonomy" id="328185"/>
    <lineage>
        <taxon>Eukaryota</taxon>
        <taxon>Metazoa</taxon>
        <taxon>Ecdysozoa</taxon>
        <taxon>Arthropoda</taxon>
        <taxon>Hexapoda</taxon>
        <taxon>Insecta</taxon>
        <taxon>Pterygota</taxon>
        <taxon>Neoptera</taxon>
        <taxon>Paraneoptera</taxon>
        <taxon>Psocodea</taxon>
        <taxon>Troctomorpha</taxon>
        <taxon>Phthiraptera</taxon>
        <taxon>Amblycera</taxon>
        <taxon>Menoponidae</taxon>
        <taxon>Menopon</taxon>
    </lineage>
</organism>
<keyword evidence="2" id="KW-0472">Membrane</keyword>
<evidence type="ECO:0000256" key="1">
    <source>
        <dbReference type="SAM" id="MobiDB-lite"/>
    </source>
</evidence>
<dbReference type="AlphaFoldDB" id="A0AAW2I764"/>
<comment type="caution">
    <text evidence="3">The sequence shown here is derived from an EMBL/GenBank/DDBJ whole genome shotgun (WGS) entry which is preliminary data.</text>
</comment>
<dbReference type="GO" id="GO:0016020">
    <property type="term" value="C:membrane"/>
    <property type="evidence" value="ECO:0007669"/>
    <property type="project" value="TreeGrafter"/>
</dbReference>
<dbReference type="PANTHER" id="PTHR21879:SF3">
    <property type="entry name" value="FI03378P"/>
    <property type="match status" value="1"/>
</dbReference>
<gene>
    <name evidence="3" type="ORF">PYX00_004773</name>
</gene>
<keyword evidence="2" id="KW-0812">Transmembrane</keyword>
<reference evidence="3" key="1">
    <citation type="journal article" date="2024" name="Gigascience">
        <title>Chromosome-level genome of the poultry shaft louse Menopon gallinae provides insight into the host-switching and adaptive evolution of parasitic lice.</title>
        <authorList>
            <person name="Xu Y."/>
            <person name="Ma L."/>
            <person name="Liu S."/>
            <person name="Liang Y."/>
            <person name="Liu Q."/>
            <person name="He Z."/>
            <person name="Tian L."/>
            <person name="Duan Y."/>
            <person name="Cai W."/>
            <person name="Li H."/>
            <person name="Song F."/>
        </authorList>
    </citation>
    <scope>NUCLEOTIDE SEQUENCE</scope>
    <source>
        <strain evidence="3">Cailab_2023a</strain>
    </source>
</reference>
<feature type="region of interest" description="Disordered" evidence="1">
    <location>
        <begin position="178"/>
        <end position="198"/>
    </location>
</feature>
<evidence type="ECO:0000256" key="2">
    <source>
        <dbReference type="SAM" id="Phobius"/>
    </source>
</evidence>
<proteinExistence type="predicted"/>
<feature type="transmembrane region" description="Helical" evidence="2">
    <location>
        <begin position="111"/>
        <end position="129"/>
    </location>
</feature>
<sequence>MLKVVTYMNRLLKKANIDVAENIEITQTSPVVESAEDLPRSTSESSDESQMASLVSAKLLSFLRSRALRLRLLPDMEAVITSNPDADGNLNLGMSLQKVADEGRGKQKHMGGLLAAMVMKFGMLAAMAFKGLVLLVGKALLVSKIALLLAVVLGLKKLFSQHQKHVTYEVVAQPHHSHHVEHFDHGHSGGGGGGGHDSYSSGWGRSSDVMRNDAQKMAYRGYIPRQ</sequence>
<dbReference type="EMBL" id="JARGDH010000002">
    <property type="protein sequence ID" value="KAL0277522.1"/>
    <property type="molecule type" value="Genomic_DNA"/>
</dbReference>
<protein>
    <submittedName>
        <fullName evidence="3">Uncharacterized protein</fullName>
    </submittedName>
</protein>
<dbReference type="InterPro" id="IPR012464">
    <property type="entry name" value="DUF1676"/>
</dbReference>